<organism evidence="1 2">
    <name type="scientific">Phaseolus coccineus</name>
    <name type="common">Scarlet runner bean</name>
    <name type="synonym">Phaseolus multiflorus</name>
    <dbReference type="NCBI Taxonomy" id="3886"/>
    <lineage>
        <taxon>Eukaryota</taxon>
        <taxon>Viridiplantae</taxon>
        <taxon>Streptophyta</taxon>
        <taxon>Embryophyta</taxon>
        <taxon>Tracheophyta</taxon>
        <taxon>Spermatophyta</taxon>
        <taxon>Magnoliopsida</taxon>
        <taxon>eudicotyledons</taxon>
        <taxon>Gunneridae</taxon>
        <taxon>Pentapetalae</taxon>
        <taxon>rosids</taxon>
        <taxon>fabids</taxon>
        <taxon>Fabales</taxon>
        <taxon>Fabaceae</taxon>
        <taxon>Papilionoideae</taxon>
        <taxon>50 kb inversion clade</taxon>
        <taxon>NPAAA clade</taxon>
        <taxon>indigoferoid/millettioid clade</taxon>
        <taxon>Phaseoleae</taxon>
        <taxon>Phaseolus</taxon>
    </lineage>
</organism>
<proteinExistence type="predicted"/>
<accession>A0AAN9MPH8</accession>
<dbReference type="Proteomes" id="UP001374584">
    <property type="component" value="Unassembled WGS sequence"/>
</dbReference>
<evidence type="ECO:0000313" key="2">
    <source>
        <dbReference type="Proteomes" id="UP001374584"/>
    </source>
</evidence>
<name>A0AAN9MPH8_PHACN</name>
<comment type="caution">
    <text evidence="1">The sequence shown here is derived from an EMBL/GenBank/DDBJ whole genome shotgun (WGS) entry which is preliminary data.</text>
</comment>
<protein>
    <submittedName>
        <fullName evidence="1">Uncharacterized protein</fullName>
    </submittedName>
</protein>
<reference evidence="1 2" key="1">
    <citation type="submission" date="2024-01" db="EMBL/GenBank/DDBJ databases">
        <title>The genomes of 5 underutilized Papilionoideae crops provide insights into root nodulation and disease resistanc.</title>
        <authorList>
            <person name="Jiang F."/>
        </authorList>
    </citation>
    <scope>NUCLEOTIDE SEQUENCE [LARGE SCALE GENOMIC DNA]</scope>
    <source>
        <strain evidence="1">JINMINGXINNONG_FW02</strain>
        <tissue evidence="1">Leaves</tissue>
    </source>
</reference>
<sequence>MYLYSILQCKLSIKRFFFRINLKRMSPLGISETQMNFCSLCSNPFAISSICSSQSIYGNHSLYCKLKAIFDMLVWRLQLHKGA</sequence>
<evidence type="ECO:0000313" key="1">
    <source>
        <dbReference type="EMBL" id="KAK7355178.1"/>
    </source>
</evidence>
<dbReference type="AlphaFoldDB" id="A0AAN9MPH8"/>
<keyword evidence="2" id="KW-1185">Reference proteome</keyword>
<dbReference type="EMBL" id="JAYMYR010000006">
    <property type="protein sequence ID" value="KAK7355178.1"/>
    <property type="molecule type" value="Genomic_DNA"/>
</dbReference>
<gene>
    <name evidence="1" type="ORF">VNO80_14426</name>
</gene>